<keyword evidence="3" id="KW-1133">Transmembrane helix</keyword>
<keyword evidence="2" id="KW-0812">Transmembrane</keyword>
<comment type="similarity">
    <text evidence="1">Belongs to the TMEM53 family.</text>
</comment>
<dbReference type="Gene3D" id="3.40.50.1820">
    <property type="entry name" value="alpha/beta hydrolase"/>
    <property type="match status" value="1"/>
</dbReference>
<dbReference type="HOGENOM" id="CLU_036503_2_1_1"/>
<evidence type="ECO:0000256" key="3">
    <source>
        <dbReference type="ARBA" id="ARBA00022989"/>
    </source>
</evidence>
<sequence>KEVTVVLLGWLGAKQKHLKKYADWYTERGINAVTFVIPMSDMISFKAGGKAEQQIDHLAHHLLAWMEEEENGKEKHLFFHTFSNTGWLTYGVLLERLLQKNNKLLDKVKGCVVDSAPVAEPDPQVWASGFSAAFLKKKSVTTRKVDVLDILKHSSEEAHETRLQADVTEQALVSMLEKFFSVFLQLPYVKKRLSEVVTILSKQQPKCPQLYIYSTADRVIPAKSVESFMEEQRRSGRTVKACNLLWSPHVDHFRSFPDIYSSQLNIFIRECLS</sequence>
<keyword evidence="4" id="KW-0472">Membrane</keyword>
<reference evidence="7 8" key="1">
    <citation type="journal article" date="2011" name="Science">
        <title>The Selaginella genome identifies genetic changes associated with the evolution of vascular plants.</title>
        <authorList>
            <person name="Banks J.A."/>
            <person name="Nishiyama T."/>
            <person name="Hasebe M."/>
            <person name="Bowman J.L."/>
            <person name="Gribskov M."/>
            <person name="dePamphilis C."/>
            <person name="Albert V.A."/>
            <person name="Aono N."/>
            <person name="Aoyama T."/>
            <person name="Ambrose B.A."/>
            <person name="Ashton N.W."/>
            <person name="Axtell M.J."/>
            <person name="Barker E."/>
            <person name="Barker M.S."/>
            <person name="Bennetzen J.L."/>
            <person name="Bonawitz N.D."/>
            <person name="Chapple C."/>
            <person name="Cheng C."/>
            <person name="Correa L.G."/>
            <person name="Dacre M."/>
            <person name="DeBarry J."/>
            <person name="Dreyer I."/>
            <person name="Elias M."/>
            <person name="Engstrom E.M."/>
            <person name="Estelle M."/>
            <person name="Feng L."/>
            <person name="Finet C."/>
            <person name="Floyd S.K."/>
            <person name="Frommer W.B."/>
            <person name="Fujita T."/>
            <person name="Gramzow L."/>
            <person name="Gutensohn M."/>
            <person name="Harholt J."/>
            <person name="Hattori M."/>
            <person name="Heyl A."/>
            <person name="Hirai T."/>
            <person name="Hiwatashi Y."/>
            <person name="Ishikawa M."/>
            <person name="Iwata M."/>
            <person name="Karol K.G."/>
            <person name="Koehler B."/>
            <person name="Kolukisaoglu U."/>
            <person name="Kubo M."/>
            <person name="Kurata T."/>
            <person name="Lalonde S."/>
            <person name="Li K."/>
            <person name="Li Y."/>
            <person name="Litt A."/>
            <person name="Lyons E."/>
            <person name="Manning G."/>
            <person name="Maruyama T."/>
            <person name="Michael T.P."/>
            <person name="Mikami K."/>
            <person name="Miyazaki S."/>
            <person name="Morinaga S."/>
            <person name="Murata T."/>
            <person name="Mueller-Roeber B."/>
            <person name="Nelson D.R."/>
            <person name="Obara M."/>
            <person name="Oguri Y."/>
            <person name="Olmstead R.G."/>
            <person name="Onodera N."/>
            <person name="Petersen B.L."/>
            <person name="Pils B."/>
            <person name="Prigge M."/>
            <person name="Rensing S.A."/>
            <person name="Riano-Pachon D.M."/>
            <person name="Roberts A.W."/>
            <person name="Sato Y."/>
            <person name="Scheller H.V."/>
            <person name="Schulz B."/>
            <person name="Schulz C."/>
            <person name="Shakirov E.V."/>
            <person name="Shibagaki N."/>
            <person name="Shinohara N."/>
            <person name="Shippen D.E."/>
            <person name="Soerensen I."/>
            <person name="Sotooka R."/>
            <person name="Sugimoto N."/>
            <person name="Sugita M."/>
            <person name="Sumikawa N."/>
            <person name="Tanurdzic M."/>
            <person name="Theissen G."/>
            <person name="Ulvskov P."/>
            <person name="Wakazuki S."/>
            <person name="Weng J.K."/>
            <person name="Willats W.W."/>
            <person name="Wipf D."/>
            <person name="Wolf P.G."/>
            <person name="Yang L."/>
            <person name="Zimmer A.D."/>
            <person name="Zhu Q."/>
            <person name="Mitros T."/>
            <person name="Hellsten U."/>
            <person name="Loque D."/>
            <person name="Otillar R."/>
            <person name="Salamov A."/>
            <person name="Schmutz J."/>
            <person name="Shapiro H."/>
            <person name="Lindquist E."/>
            <person name="Lucas S."/>
            <person name="Rokhsar D."/>
            <person name="Grigoriev I.V."/>
        </authorList>
    </citation>
    <scope>NUCLEOTIDE SEQUENCE [LARGE SCALE GENOMIC DNA]</scope>
</reference>
<dbReference type="FunCoup" id="D8RGI5">
    <property type="interactions" value="1385"/>
</dbReference>
<dbReference type="AlphaFoldDB" id="D8RGI5"/>
<dbReference type="PANTHER" id="PTHR12265:SF30">
    <property type="entry name" value="TRANSMEMBRANE PROTEIN 53"/>
    <property type="match status" value="1"/>
</dbReference>
<name>D8RGI5_SELML</name>
<dbReference type="InterPro" id="IPR029058">
    <property type="entry name" value="AB_hydrolase_fold"/>
</dbReference>
<dbReference type="OrthoDB" id="77878at2759"/>
<dbReference type="InterPro" id="IPR008547">
    <property type="entry name" value="DUF829_TMEM53"/>
</dbReference>
<feature type="non-terminal residue" evidence="7">
    <location>
        <position position="273"/>
    </location>
</feature>
<dbReference type="EMBL" id="GL377579">
    <property type="protein sequence ID" value="EFJ28604.1"/>
    <property type="molecule type" value="Genomic_DNA"/>
</dbReference>
<evidence type="ECO:0000313" key="8">
    <source>
        <dbReference type="Proteomes" id="UP000001514"/>
    </source>
</evidence>
<comment type="subcellular location">
    <subcellularLocation>
        <location evidence="6">Nucleus outer membrane</location>
        <topology evidence="6">Single-pass membrane protein</topology>
    </subcellularLocation>
</comment>
<accession>D8RGI5</accession>
<dbReference type="eggNOG" id="KOG2521">
    <property type="taxonomic scope" value="Eukaryota"/>
</dbReference>
<keyword evidence="8" id="KW-1185">Reference proteome</keyword>
<keyword evidence="5" id="KW-0539">Nucleus</keyword>
<dbReference type="GO" id="GO:0005640">
    <property type="term" value="C:nuclear outer membrane"/>
    <property type="evidence" value="ECO:0007669"/>
    <property type="project" value="UniProtKB-SubCell"/>
</dbReference>
<gene>
    <name evidence="7" type="ORF">SELMODRAFT_65425</name>
</gene>
<organism evidence="8">
    <name type="scientific">Selaginella moellendorffii</name>
    <name type="common">Spikemoss</name>
    <dbReference type="NCBI Taxonomy" id="88036"/>
    <lineage>
        <taxon>Eukaryota</taxon>
        <taxon>Viridiplantae</taxon>
        <taxon>Streptophyta</taxon>
        <taxon>Embryophyta</taxon>
        <taxon>Tracheophyta</taxon>
        <taxon>Lycopodiopsida</taxon>
        <taxon>Selaginellales</taxon>
        <taxon>Selaginellaceae</taxon>
        <taxon>Selaginella</taxon>
    </lineage>
</organism>
<evidence type="ECO:0000256" key="4">
    <source>
        <dbReference type="ARBA" id="ARBA00023136"/>
    </source>
</evidence>
<dbReference type="OMA" id="TSRGYHA"/>
<evidence type="ECO:0000313" key="7">
    <source>
        <dbReference type="EMBL" id="EFJ28604.1"/>
    </source>
</evidence>
<evidence type="ECO:0000256" key="6">
    <source>
        <dbReference type="ARBA" id="ARBA00034303"/>
    </source>
</evidence>
<dbReference type="KEGG" id="smo:SELMODRAFT_65425"/>
<evidence type="ECO:0000256" key="2">
    <source>
        <dbReference type="ARBA" id="ARBA00022692"/>
    </source>
</evidence>
<dbReference type="Pfam" id="PF05705">
    <property type="entry name" value="DUF829"/>
    <property type="match status" value="1"/>
</dbReference>
<feature type="non-terminal residue" evidence="7">
    <location>
        <position position="1"/>
    </location>
</feature>
<dbReference type="Proteomes" id="UP000001514">
    <property type="component" value="Unassembled WGS sequence"/>
</dbReference>
<dbReference type="InParanoid" id="D8RGI5"/>
<proteinExistence type="inferred from homology"/>
<dbReference type="SUPFAM" id="SSF53474">
    <property type="entry name" value="alpha/beta-Hydrolases"/>
    <property type="match status" value="1"/>
</dbReference>
<dbReference type="PANTHER" id="PTHR12265">
    <property type="entry name" value="TRANSMEMBRANE PROTEIN 53"/>
    <property type="match status" value="1"/>
</dbReference>
<evidence type="ECO:0000256" key="1">
    <source>
        <dbReference type="ARBA" id="ARBA00007387"/>
    </source>
</evidence>
<dbReference type="Gramene" id="EFJ28604">
    <property type="protein sequence ID" value="EFJ28604"/>
    <property type="gene ID" value="SELMODRAFT_65425"/>
</dbReference>
<protein>
    <submittedName>
        <fullName evidence="7">Uncharacterized protein</fullName>
    </submittedName>
</protein>
<evidence type="ECO:0000256" key="5">
    <source>
        <dbReference type="ARBA" id="ARBA00023242"/>
    </source>
</evidence>